<protein>
    <submittedName>
        <fullName evidence="2">Uncharacterized protein</fullName>
    </submittedName>
</protein>
<sequence>MDARDLHTMIAKMAVPVMATVLLITVSTLSMAPDGCACACLRLCFGSKYFPMIFVLSQIHLGRLLAREAVLARRLAARRYYAVGAVACFVEVALKLYMILVLCP</sequence>
<reference evidence="2" key="1">
    <citation type="submission" date="2018-08" db="EMBL/GenBank/DDBJ databases">
        <authorList>
            <person name="Rossello M."/>
        </authorList>
    </citation>
    <scope>NUCLEOTIDE SEQUENCE [LARGE SCALE GENOMIC DNA]</scope>
    <source>
        <strain evidence="2">cv. Chinese Spring</strain>
    </source>
</reference>
<name>A0A1D6DH43_WHEAT</name>
<keyword evidence="1" id="KW-0812">Transmembrane</keyword>
<keyword evidence="3" id="KW-1185">Reference proteome</keyword>
<dbReference type="AlphaFoldDB" id="A0A1D6DH43"/>
<dbReference type="Proteomes" id="UP000019116">
    <property type="component" value="Chromosome 2D"/>
</dbReference>
<keyword evidence="1" id="KW-1133">Transmembrane helix</keyword>
<accession>A0A1D6DH43</accession>
<dbReference type="OrthoDB" id="679360at2759"/>
<feature type="transmembrane region" description="Helical" evidence="1">
    <location>
        <begin position="78"/>
        <end position="100"/>
    </location>
</feature>
<evidence type="ECO:0000313" key="3">
    <source>
        <dbReference type="Proteomes" id="UP000019116"/>
    </source>
</evidence>
<gene>
    <name evidence="2" type="primary">LOC123052225</name>
</gene>
<dbReference type="Gramene" id="TraesCS2D03G0400900.1">
    <property type="protein sequence ID" value="TraesCS2D03G0400900.1.CDS"/>
    <property type="gene ID" value="TraesCS2D03G0400900"/>
</dbReference>
<dbReference type="GeneID" id="123052225"/>
<dbReference type="OMA" id="MISLCYF"/>
<evidence type="ECO:0000313" key="2">
    <source>
        <dbReference type="EnsemblPlants" id="TraesCS2D02G192700.1"/>
    </source>
</evidence>
<reference evidence="2" key="2">
    <citation type="submission" date="2018-10" db="UniProtKB">
        <authorList>
            <consortium name="EnsemblPlants"/>
        </authorList>
    </citation>
    <scope>IDENTIFICATION</scope>
</reference>
<dbReference type="EnsemblPlants" id="TraesCS2D02G192700.1">
    <property type="protein sequence ID" value="TraesCS2D02G192700.1"/>
    <property type="gene ID" value="TraesCS2D02G192700"/>
</dbReference>
<organism evidence="2">
    <name type="scientific">Triticum aestivum</name>
    <name type="common">Wheat</name>
    <dbReference type="NCBI Taxonomy" id="4565"/>
    <lineage>
        <taxon>Eukaryota</taxon>
        <taxon>Viridiplantae</taxon>
        <taxon>Streptophyta</taxon>
        <taxon>Embryophyta</taxon>
        <taxon>Tracheophyta</taxon>
        <taxon>Spermatophyta</taxon>
        <taxon>Magnoliopsida</taxon>
        <taxon>Liliopsida</taxon>
        <taxon>Poales</taxon>
        <taxon>Poaceae</taxon>
        <taxon>BOP clade</taxon>
        <taxon>Pooideae</taxon>
        <taxon>Triticodae</taxon>
        <taxon>Triticeae</taxon>
        <taxon>Triticinae</taxon>
        <taxon>Triticum</taxon>
    </lineage>
</organism>
<dbReference type="RefSeq" id="XP_044331278.1">
    <property type="nucleotide sequence ID" value="XM_044475343.1"/>
</dbReference>
<proteinExistence type="predicted"/>
<feature type="transmembrane region" description="Helical" evidence="1">
    <location>
        <begin position="48"/>
        <end position="66"/>
    </location>
</feature>
<evidence type="ECO:0000256" key="1">
    <source>
        <dbReference type="SAM" id="Phobius"/>
    </source>
</evidence>
<keyword evidence="1" id="KW-0472">Membrane</keyword>
<dbReference type="Gramene" id="TraesCS2D02G192700.1">
    <property type="protein sequence ID" value="TraesCS2D02G192700.1"/>
    <property type="gene ID" value="TraesCS2D02G192700"/>
</dbReference>